<comment type="caution">
    <text evidence="1">The sequence shown here is derived from an EMBL/GenBank/DDBJ whole genome shotgun (WGS) entry which is preliminary data.</text>
</comment>
<gene>
    <name evidence="1" type="ORF">DCF25_19030</name>
</gene>
<reference evidence="1 2" key="2">
    <citation type="submission" date="2018-06" db="EMBL/GenBank/DDBJ databases">
        <title>Metagenomic assembly of (sub)arctic Cyanobacteria and their associated microbiome from non-axenic cultures.</title>
        <authorList>
            <person name="Baurain D."/>
        </authorList>
    </citation>
    <scope>NUCLEOTIDE SEQUENCE [LARGE SCALE GENOMIC DNA]</scope>
    <source>
        <strain evidence="1">ULC129bin1</strain>
    </source>
</reference>
<dbReference type="AlphaFoldDB" id="A0A2W4U2W7"/>
<reference evidence="2" key="1">
    <citation type="submission" date="2018-04" db="EMBL/GenBank/DDBJ databases">
        <authorList>
            <person name="Cornet L."/>
        </authorList>
    </citation>
    <scope>NUCLEOTIDE SEQUENCE [LARGE SCALE GENOMIC DNA]</scope>
</reference>
<dbReference type="Proteomes" id="UP000249354">
    <property type="component" value="Unassembled WGS sequence"/>
</dbReference>
<organism evidence="1 2">
    <name type="scientific">Leptolyngbya foveolarum</name>
    <dbReference type="NCBI Taxonomy" id="47253"/>
    <lineage>
        <taxon>Bacteria</taxon>
        <taxon>Bacillati</taxon>
        <taxon>Cyanobacteriota</taxon>
        <taxon>Cyanophyceae</taxon>
        <taxon>Leptolyngbyales</taxon>
        <taxon>Leptolyngbyaceae</taxon>
        <taxon>Leptolyngbya group</taxon>
        <taxon>Leptolyngbya</taxon>
    </lineage>
</organism>
<protein>
    <submittedName>
        <fullName evidence="1">Uncharacterized protein</fullName>
    </submittedName>
</protein>
<evidence type="ECO:0000313" key="2">
    <source>
        <dbReference type="Proteomes" id="UP000249354"/>
    </source>
</evidence>
<proteinExistence type="predicted"/>
<accession>A0A2W4U2W7</accession>
<name>A0A2W4U2W7_9CYAN</name>
<sequence length="103" mass="12287">MPSESEIDLRNEYSNLINQQLPELAKQTPMPVRFNHCFARIVLDNLFEDCWYNHLSRKQPAYKQLGEAQMRKAIAIAQYIVNHPERIEQLNQNSLRWRGKFRS</sequence>
<dbReference type="EMBL" id="QBMC01000175">
    <property type="protein sequence ID" value="PZO11629.1"/>
    <property type="molecule type" value="Genomic_DNA"/>
</dbReference>
<evidence type="ECO:0000313" key="1">
    <source>
        <dbReference type="EMBL" id="PZO11629.1"/>
    </source>
</evidence>